<organism evidence="9 10">
    <name type="scientific">Hirsutella minnesotensis 3608</name>
    <dbReference type="NCBI Taxonomy" id="1043627"/>
    <lineage>
        <taxon>Eukaryota</taxon>
        <taxon>Fungi</taxon>
        <taxon>Dikarya</taxon>
        <taxon>Ascomycota</taxon>
        <taxon>Pezizomycotina</taxon>
        <taxon>Sordariomycetes</taxon>
        <taxon>Hypocreomycetidae</taxon>
        <taxon>Hypocreales</taxon>
        <taxon>Ophiocordycipitaceae</taxon>
        <taxon>Hirsutella</taxon>
    </lineage>
</organism>
<dbReference type="InterPro" id="IPR037525">
    <property type="entry name" value="Velvet_dom"/>
</dbReference>
<evidence type="ECO:0000256" key="7">
    <source>
        <dbReference type="SAM" id="MobiDB-lite"/>
    </source>
</evidence>
<comment type="subcellular location">
    <subcellularLocation>
        <location evidence="1">Nucleus</location>
    </subcellularLocation>
</comment>
<dbReference type="GO" id="GO:0030435">
    <property type="term" value="P:sporulation resulting in formation of a cellular spore"/>
    <property type="evidence" value="ECO:0007669"/>
    <property type="project" value="UniProtKB-KW"/>
</dbReference>
<dbReference type="OrthoDB" id="1746739at2759"/>
<sequence>MNSTHPPPEQMRSPYPPPSANPGSGPASSNSAPVYLGSSYQQQHHAHNQHQQPPPRHHQSSPHDMQRQTVLSSPHDSHHPHPHSHSQHHPPPQTQPPSSLSSAQHQQTQQQQHPHPSSHTSQQQQQQHANPHPHHAQLQHHTMMPPPQMQPPPPQPPSNPPRQEDISSTPSITPANSQGGTQTMLAPFSKVDDATGRKYQSVSHHIALQSRFLSSYLASSTRQAISLDALDRRPITPPPCVRLIITDAATGREIDCNAIDHSMFVLNVDLWNEDGTREVNLVRSSTGSPSISSTTPYSYTTLNGGDGSMVAYGQHVLPSNRDGNFNPPQSVGFVQDYQMQPSYGQAHPSYPSNGNYGPPQQFFPQHQAYRQDSGVPPVPSQANIAHFTRNGVPVAPSFVQDQNSLTRMAMVGGPPQGMFTRNLIGSLAASAFRLSDTSDHIGIWFVLQDLSVRTEGSFRLRFSFVNVGARGGARRDGNTPRVNTGRAPILASCFSDVFNVYSAKKFPGVCESTPLSKTFATQGIKIPIRKDANVKGGDDDDYGE</sequence>
<protein>
    <recommendedName>
        <fullName evidence="8">Velvet domain-containing protein</fullName>
    </recommendedName>
</protein>
<dbReference type="InterPro" id="IPR038491">
    <property type="entry name" value="Velvet_dom_sf"/>
</dbReference>
<feature type="compositionally biased region" description="Polar residues" evidence="7">
    <location>
        <begin position="166"/>
        <end position="183"/>
    </location>
</feature>
<gene>
    <name evidence="9" type="ORF">HIM_09416</name>
</gene>
<feature type="region of interest" description="Disordered" evidence="7">
    <location>
        <begin position="1"/>
        <end position="183"/>
    </location>
</feature>
<evidence type="ECO:0000256" key="5">
    <source>
        <dbReference type="ARBA" id="ARBA00023242"/>
    </source>
</evidence>
<evidence type="ECO:0000259" key="8">
    <source>
        <dbReference type="PROSITE" id="PS51821"/>
    </source>
</evidence>
<dbReference type="InterPro" id="IPR021740">
    <property type="entry name" value="Velvet"/>
</dbReference>
<feature type="compositionally biased region" description="Basic residues" evidence="7">
    <location>
        <begin position="78"/>
        <end position="88"/>
    </location>
</feature>
<keyword evidence="2" id="KW-0749">Sporulation</keyword>
<feature type="compositionally biased region" description="Pro residues" evidence="7">
    <location>
        <begin position="144"/>
        <end position="160"/>
    </location>
</feature>
<evidence type="ECO:0000256" key="2">
    <source>
        <dbReference type="ARBA" id="ARBA00022969"/>
    </source>
</evidence>
<evidence type="ECO:0000256" key="6">
    <source>
        <dbReference type="ARBA" id="ARBA00038045"/>
    </source>
</evidence>
<evidence type="ECO:0000256" key="3">
    <source>
        <dbReference type="ARBA" id="ARBA00023015"/>
    </source>
</evidence>
<evidence type="ECO:0000256" key="1">
    <source>
        <dbReference type="ARBA" id="ARBA00004123"/>
    </source>
</evidence>
<evidence type="ECO:0000313" key="10">
    <source>
        <dbReference type="Proteomes" id="UP000054481"/>
    </source>
</evidence>
<keyword evidence="3" id="KW-0805">Transcription regulation</keyword>
<dbReference type="AlphaFoldDB" id="A0A0F7ZLK7"/>
<dbReference type="PROSITE" id="PS51821">
    <property type="entry name" value="VELVET"/>
    <property type="match status" value="1"/>
</dbReference>
<comment type="similarity">
    <text evidence="6">Belongs to the velvet family. VelB subfamily.</text>
</comment>
<keyword evidence="4" id="KW-0804">Transcription</keyword>
<dbReference type="Proteomes" id="UP000054481">
    <property type="component" value="Unassembled WGS sequence"/>
</dbReference>
<proteinExistence type="inferred from homology"/>
<feature type="domain" description="Velvet" evidence="8">
    <location>
        <begin position="113"/>
        <end position="529"/>
    </location>
</feature>
<dbReference type="EMBL" id="KQ030584">
    <property type="protein sequence ID" value="KJZ71210.1"/>
    <property type="molecule type" value="Genomic_DNA"/>
</dbReference>
<dbReference type="Gene3D" id="2.60.40.3960">
    <property type="entry name" value="Velvet domain"/>
    <property type="match status" value="2"/>
</dbReference>
<accession>A0A0F7ZLK7</accession>
<feature type="compositionally biased region" description="Pro residues" evidence="7">
    <location>
        <begin position="1"/>
        <end position="20"/>
    </location>
</feature>
<evidence type="ECO:0000313" key="9">
    <source>
        <dbReference type="EMBL" id="KJZ71210.1"/>
    </source>
</evidence>
<keyword evidence="10" id="KW-1185">Reference proteome</keyword>
<dbReference type="PANTHER" id="PTHR33572:SF3">
    <property type="entry name" value="VELVET COMPLEX SUBUNIT B"/>
    <property type="match status" value="1"/>
</dbReference>
<reference evidence="9 10" key="1">
    <citation type="journal article" date="2014" name="Genome Biol. Evol.">
        <title>Comparative genomics and transcriptomics analyses reveal divergent lifestyle features of nematode endoparasitic fungus Hirsutella minnesotensis.</title>
        <authorList>
            <person name="Lai Y."/>
            <person name="Liu K."/>
            <person name="Zhang X."/>
            <person name="Zhang X."/>
            <person name="Li K."/>
            <person name="Wang N."/>
            <person name="Shu C."/>
            <person name="Wu Y."/>
            <person name="Wang C."/>
            <person name="Bushley K.E."/>
            <person name="Xiang M."/>
            <person name="Liu X."/>
        </authorList>
    </citation>
    <scope>NUCLEOTIDE SEQUENCE [LARGE SCALE GENOMIC DNA]</scope>
    <source>
        <strain evidence="9 10">3608</strain>
    </source>
</reference>
<name>A0A0F7ZLK7_9HYPO</name>
<feature type="compositionally biased region" description="Low complexity" evidence="7">
    <location>
        <begin position="21"/>
        <end position="43"/>
    </location>
</feature>
<feature type="compositionally biased region" description="Low complexity" evidence="7">
    <location>
        <begin position="96"/>
        <end position="130"/>
    </location>
</feature>
<dbReference type="Pfam" id="PF11754">
    <property type="entry name" value="Velvet"/>
    <property type="match status" value="1"/>
</dbReference>
<dbReference type="GO" id="GO:0005634">
    <property type="term" value="C:nucleus"/>
    <property type="evidence" value="ECO:0007669"/>
    <property type="project" value="UniProtKB-SubCell"/>
</dbReference>
<keyword evidence="5" id="KW-0539">Nucleus</keyword>
<dbReference type="PANTHER" id="PTHR33572">
    <property type="entry name" value="SPORE DEVELOPMENT REGULATOR VOSA"/>
    <property type="match status" value="1"/>
</dbReference>
<evidence type="ECO:0000256" key="4">
    <source>
        <dbReference type="ARBA" id="ARBA00023163"/>
    </source>
</evidence>